<sequence length="656" mass="75810">MNRPEGPKGPRILPSILLRSDECPKKEPTRILLPKTFNDLKEKATKIFKLQNPIIAIYERNEHGVMIEDIYEVKPGRTYLISSIKSKQTEKKVEKKISNTYRTNNQLNTNLNNLDNSYSYSDDDVLSFPQSNNNSIDSPKKNQGGSTKKIFKRKKSNLPIFHTIKHINQDADENEYDEEPEKKEQKYYFNSSSEVNFNDENKKVDNKGGGENYYDADSKDDTVDENDDARRVIQIFDEAFPNHGFSDDVKNILELLPSQYLNFAKTALELENQQKNRWLSSLSAIANECGLSFQEEKVNYYQDIKNKCINIIKDHFFASQCGISTSIKKVIDGPSHSGKTTFLSILLNQYISTLASHNMWKNNFIIILNCEDFSFYAADLKILYFHFVKVTIEHLKAQVPESIPHSQMLQKYFETIVDENYLPVLPKKFSTSPSTMKLANAVKAVSTLLNQNWRALNGRESFCTLIFLMPVLIAKNLGYKDVTLFVDHFDLIHLEIDEMDHFPESLGELFLIEYFKNVLIQTNFVISSKDSNELWQCFQPFEESDIDLTNIVSFESTMDTDSEAKYGNKEFTFSIQNINCKINAHHFGGIPAYITKWIELNELMDLRDDPSNDSDDFEEKNMDVENHLQSILPLIFTDVNPNARVESVRRREIKEK</sequence>
<dbReference type="EMBL" id="JAPFFF010000019">
    <property type="protein sequence ID" value="KAK8858316.1"/>
    <property type="molecule type" value="Genomic_DNA"/>
</dbReference>
<comment type="caution">
    <text evidence="2">The sequence shown here is derived from an EMBL/GenBank/DDBJ whole genome shotgun (WGS) entry which is preliminary data.</text>
</comment>
<keyword evidence="3" id="KW-1185">Reference proteome</keyword>
<feature type="compositionally biased region" description="Polar residues" evidence="1">
    <location>
        <begin position="128"/>
        <end position="146"/>
    </location>
</feature>
<name>A0ABR2I7S3_9EUKA</name>
<evidence type="ECO:0000313" key="3">
    <source>
        <dbReference type="Proteomes" id="UP001470230"/>
    </source>
</evidence>
<feature type="region of interest" description="Disordered" evidence="1">
    <location>
        <begin position="198"/>
        <end position="223"/>
    </location>
</feature>
<evidence type="ECO:0000313" key="2">
    <source>
        <dbReference type="EMBL" id="KAK8858316.1"/>
    </source>
</evidence>
<organism evidence="2 3">
    <name type="scientific">Tritrichomonas musculus</name>
    <dbReference type="NCBI Taxonomy" id="1915356"/>
    <lineage>
        <taxon>Eukaryota</taxon>
        <taxon>Metamonada</taxon>
        <taxon>Parabasalia</taxon>
        <taxon>Tritrichomonadida</taxon>
        <taxon>Tritrichomonadidae</taxon>
        <taxon>Tritrichomonas</taxon>
    </lineage>
</organism>
<dbReference type="Proteomes" id="UP001470230">
    <property type="component" value="Unassembled WGS sequence"/>
</dbReference>
<proteinExistence type="predicted"/>
<evidence type="ECO:0000256" key="1">
    <source>
        <dbReference type="SAM" id="MobiDB-lite"/>
    </source>
</evidence>
<gene>
    <name evidence="2" type="ORF">M9Y10_013419</name>
</gene>
<feature type="region of interest" description="Disordered" evidence="1">
    <location>
        <begin position="122"/>
        <end position="147"/>
    </location>
</feature>
<feature type="compositionally biased region" description="Basic and acidic residues" evidence="1">
    <location>
        <begin position="199"/>
        <end position="208"/>
    </location>
</feature>
<accession>A0ABR2I7S3</accession>
<protein>
    <submittedName>
        <fullName evidence="2">Uncharacterized protein</fullName>
    </submittedName>
</protein>
<reference evidence="2 3" key="1">
    <citation type="submission" date="2024-04" db="EMBL/GenBank/DDBJ databases">
        <title>Tritrichomonas musculus Genome.</title>
        <authorList>
            <person name="Alves-Ferreira E."/>
            <person name="Grigg M."/>
            <person name="Lorenzi H."/>
            <person name="Galac M."/>
        </authorList>
    </citation>
    <scope>NUCLEOTIDE SEQUENCE [LARGE SCALE GENOMIC DNA]</scope>
    <source>
        <strain evidence="2 3">EAF2021</strain>
    </source>
</reference>